<comment type="caution">
    <text evidence="2">The sequence shown here is derived from an EMBL/GenBank/DDBJ whole genome shotgun (WGS) entry which is preliminary data.</text>
</comment>
<evidence type="ECO:0000256" key="1">
    <source>
        <dbReference type="SAM" id="MobiDB-lite"/>
    </source>
</evidence>
<name>A0AAD3H108_9STRA</name>
<accession>A0AAD3H108</accession>
<evidence type="ECO:0000313" key="2">
    <source>
        <dbReference type="EMBL" id="GFH46321.1"/>
    </source>
</evidence>
<dbReference type="EMBL" id="BLLK01000022">
    <property type="protein sequence ID" value="GFH46321.1"/>
    <property type="molecule type" value="Genomic_DNA"/>
</dbReference>
<reference evidence="2 3" key="1">
    <citation type="journal article" date="2021" name="Sci. Rep.">
        <title>The genome of the diatom Chaetoceros tenuissimus carries an ancient integrated fragment of an extant virus.</title>
        <authorList>
            <person name="Hongo Y."/>
            <person name="Kimura K."/>
            <person name="Takaki Y."/>
            <person name="Yoshida Y."/>
            <person name="Baba S."/>
            <person name="Kobayashi G."/>
            <person name="Nagasaki K."/>
            <person name="Hano T."/>
            <person name="Tomaru Y."/>
        </authorList>
    </citation>
    <scope>NUCLEOTIDE SEQUENCE [LARGE SCALE GENOMIC DNA]</scope>
    <source>
        <strain evidence="2 3">NIES-3715</strain>
    </source>
</reference>
<organism evidence="2 3">
    <name type="scientific">Chaetoceros tenuissimus</name>
    <dbReference type="NCBI Taxonomy" id="426638"/>
    <lineage>
        <taxon>Eukaryota</taxon>
        <taxon>Sar</taxon>
        <taxon>Stramenopiles</taxon>
        <taxon>Ochrophyta</taxon>
        <taxon>Bacillariophyta</taxon>
        <taxon>Coscinodiscophyceae</taxon>
        <taxon>Chaetocerotophycidae</taxon>
        <taxon>Chaetocerotales</taxon>
        <taxon>Chaetocerotaceae</taxon>
        <taxon>Chaetoceros</taxon>
    </lineage>
</organism>
<evidence type="ECO:0000313" key="3">
    <source>
        <dbReference type="Proteomes" id="UP001054902"/>
    </source>
</evidence>
<dbReference type="Proteomes" id="UP001054902">
    <property type="component" value="Unassembled WGS sequence"/>
</dbReference>
<dbReference type="SUPFAM" id="SSF140860">
    <property type="entry name" value="Pseudo ankyrin repeat-like"/>
    <property type="match status" value="2"/>
</dbReference>
<gene>
    <name evidence="2" type="ORF">CTEN210_02795</name>
</gene>
<proteinExistence type="predicted"/>
<protein>
    <submittedName>
        <fullName evidence="2">Uncharacterized protein</fullName>
    </submittedName>
</protein>
<feature type="compositionally biased region" description="Acidic residues" evidence="1">
    <location>
        <begin position="25"/>
        <end position="43"/>
    </location>
</feature>
<dbReference type="AlphaFoldDB" id="A0AAD3H108"/>
<keyword evidence="3" id="KW-1185">Reference proteome</keyword>
<feature type="region of interest" description="Disordered" evidence="1">
    <location>
        <begin position="24"/>
        <end position="52"/>
    </location>
</feature>
<sequence length="529" mass="62169">MMFQAVMIFSQWVWIRRRKKRHEDYDYDDDSDDDDSNYDSEDSDSAKNESVDTSKIVERGHIHVLKYLKEELNHHWGIQKYCVPAIQHGQIEILKWLKSIGCLEEVDIFNKSMNFCEHAVRSGRVGVLEWLNNEGFELKPDEDEDDIPTSLLIDAFKSTEMTQYLLDKGYYSIDSQEFRMAWKKSLEMYRSLYNFGFVFKTVSWFAWCDDSDIDYSFEVIKFLRSKAIPWGKYVLADIVKYGTLEMIRYAREDGCAWSCSCGDEYLNLLERKDYSSEIFKYLVEHGCPFSFDESNERKTYSVLKGIGNRTDLGLLDFFIGRSSSFDNSLFGKMLENSRHFTPWLECIEYMIDHGNDIQMFRSIKEVFEISRSMQVIKYFHSKFGLPWTVDNKGKTLLLSKLACYNGIDDVKWAYDNGCQGEDVVPYVKEEWGRYGIRRSPQWKENYDFFEKNAMLDFDIQVVGDDHIKTDVRNVTEYFVEFLVDQGYGFASEMDKLKITKAAHKYCCVCNGSTERKLLALLQKIGIRQL</sequence>